<sequence>MLEIVCPPKLIFPVPEPELAVEIIIFPVLQPELIFATPIPAVAGLPIRVTVEPEVVKLVFV</sequence>
<evidence type="ECO:0000313" key="1">
    <source>
        <dbReference type="EMBL" id="CAB4817886.1"/>
    </source>
</evidence>
<reference evidence="1" key="1">
    <citation type="submission" date="2020-05" db="EMBL/GenBank/DDBJ databases">
        <authorList>
            <person name="Chiriac C."/>
            <person name="Salcher M."/>
            <person name="Ghai R."/>
            <person name="Kavagutti S V."/>
        </authorList>
    </citation>
    <scope>NUCLEOTIDE SEQUENCE</scope>
</reference>
<protein>
    <submittedName>
        <fullName evidence="1">Unannotated protein</fullName>
    </submittedName>
</protein>
<name>A0A6J6ZE24_9ZZZZ</name>
<dbReference type="EMBL" id="CAFAAO010000065">
    <property type="protein sequence ID" value="CAB4817886.1"/>
    <property type="molecule type" value="Genomic_DNA"/>
</dbReference>
<dbReference type="AlphaFoldDB" id="A0A6J6ZE24"/>
<proteinExistence type="predicted"/>
<gene>
    <name evidence="1" type="ORF">UFOPK3037_01798</name>
</gene>
<organism evidence="1">
    <name type="scientific">freshwater metagenome</name>
    <dbReference type="NCBI Taxonomy" id="449393"/>
    <lineage>
        <taxon>unclassified sequences</taxon>
        <taxon>metagenomes</taxon>
        <taxon>ecological metagenomes</taxon>
    </lineage>
</organism>
<accession>A0A6J6ZE24</accession>